<keyword evidence="2" id="KW-1185">Reference proteome</keyword>
<dbReference type="GO" id="GO:0016491">
    <property type="term" value="F:oxidoreductase activity"/>
    <property type="evidence" value="ECO:0007669"/>
    <property type="project" value="InterPro"/>
</dbReference>
<organism evidence="1 2">
    <name type="scientific">Eleusine coracana subsp. coracana</name>
    <dbReference type="NCBI Taxonomy" id="191504"/>
    <lineage>
        <taxon>Eukaryota</taxon>
        <taxon>Viridiplantae</taxon>
        <taxon>Streptophyta</taxon>
        <taxon>Embryophyta</taxon>
        <taxon>Tracheophyta</taxon>
        <taxon>Spermatophyta</taxon>
        <taxon>Magnoliopsida</taxon>
        <taxon>Liliopsida</taxon>
        <taxon>Poales</taxon>
        <taxon>Poaceae</taxon>
        <taxon>PACMAD clade</taxon>
        <taxon>Chloridoideae</taxon>
        <taxon>Cynodonteae</taxon>
        <taxon>Eleusininae</taxon>
        <taxon>Eleusine</taxon>
    </lineage>
</organism>
<sequence length="132" mass="14807">MSCFTMYLPNAVKFQYHGRPLLPSRSIPQFVLRKGLHANPENFLPLDIPATWGAMEKLYNSGKARAISAYSPLDKARSPGFEGPTILSDPIVMSIAEKLQKTPAQVKMLRAEFVVHPQGIYKSVEDFWDGEI</sequence>
<reference evidence="1" key="2">
    <citation type="submission" date="2021-12" db="EMBL/GenBank/DDBJ databases">
        <title>Resequencing data analysis of finger millet.</title>
        <authorList>
            <person name="Hatakeyama M."/>
            <person name="Aluri S."/>
            <person name="Balachadran M.T."/>
            <person name="Sivarajan S.R."/>
            <person name="Poveda L."/>
            <person name="Shimizu-Inatsugi R."/>
            <person name="Schlapbach R."/>
            <person name="Sreeman S.M."/>
            <person name="Shimizu K.K."/>
        </authorList>
    </citation>
    <scope>NUCLEOTIDE SEQUENCE</scope>
</reference>
<reference evidence="1" key="1">
    <citation type="journal article" date="2018" name="DNA Res.">
        <title>Multiple hybrid de novo genome assembly of finger millet, an orphan allotetraploid crop.</title>
        <authorList>
            <person name="Hatakeyama M."/>
            <person name="Aluri S."/>
            <person name="Balachadran M.T."/>
            <person name="Sivarajan S.R."/>
            <person name="Patrignani A."/>
            <person name="Gruter S."/>
            <person name="Poveda L."/>
            <person name="Shimizu-Inatsugi R."/>
            <person name="Baeten J."/>
            <person name="Francoijs K.J."/>
            <person name="Nataraja K.N."/>
            <person name="Reddy Y.A.N."/>
            <person name="Phadnis S."/>
            <person name="Ravikumar R.L."/>
            <person name="Schlapbach R."/>
            <person name="Sreeman S.M."/>
            <person name="Shimizu K.K."/>
        </authorList>
    </citation>
    <scope>NUCLEOTIDE SEQUENCE</scope>
</reference>
<accession>A0AAV5DXF3</accession>
<dbReference type="AlphaFoldDB" id="A0AAV5DXF3"/>
<dbReference type="SUPFAM" id="SSF51430">
    <property type="entry name" value="NAD(P)-linked oxidoreductase"/>
    <property type="match status" value="1"/>
</dbReference>
<dbReference type="Proteomes" id="UP001054889">
    <property type="component" value="Unassembled WGS sequence"/>
</dbReference>
<dbReference type="EMBL" id="BQKI01000071">
    <property type="protein sequence ID" value="GJN14590.1"/>
    <property type="molecule type" value="Genomic_DNA"/>
</dbReference>
<evidence type="ECO:0000313" key="1">
    <source>
        <dbReference type="EMBL" id="GJN14590.1"/>
    </source>
</evidence>
<dbReference type="InterPro" id="IPR020471">
    <property type="entry name" value="AKR"/>
</dbReference>
<name>A0AAV5DXF3_ELECO</name>
<dbReference type="PANTHER" id="PTHR11732">
    <property type="entry name" value="ALDO/KETO REDUCTASE"/>
    <property type="match status" value="1"/>
</dbReference>
<evidence type="ECO:0000313" key="2">
    <source>
        <dbReference type="Proteomes" id="UP001054889"/>
    </source>
</evidence>
<protein>
    <submittedName>
        <fullName evidence="1">Uncharacterized protein</fullName>
    </submittedName>
</protein>
<gene>
    <name evidence="1" type="primary">gb01435</name>
    <name evidence="1" type="ORF">PR202_gb01435</name>
</gene>
<proteinExistence type="predicted"/>
<comment type="caution">
    <text evidence="1">The sequence shown here is derived from an EMBL/GenBank/DDBJ whole genome shotgun (WGS) entry which is preliminary data.</text>
</comment>
<dbReference type="InterPro" id="IPR036812">
    <property type="entry name" value="NAD(P)_OxRdtase_dom_sf"/>
</dbReference>